<dbReference type="RefSeq" id="WP_235892482.1">
    <property type="nucleotide sequence ID" value="NZ_CABEJD010000012.1"/>
</dbReference>
<keyword evidence="6" id="KW-1185">Reference proteome</keyword>
<dbReference type="Gene3D" id="3.90.190.10">
    <property type="entry name" value="Protein tyrosine phosphatase superfamily"/>
    <property type="match status" value="1"/>
</dbReference>
<dbReference type="InterPro" id="IPR016130">
    <property type="entry name" value="Tyr_Pase_AS"/>
</dbReference>
<dbReference type="SUPFAM" id="SSF103515">
    <property type="entry name" value="Autotransporter"/>
    <property type="match status" value="1"/>
</dbReference>
<dbReference type="InterPro" id="IPR036709">
    <property type="entry name" value="Autotransporte_beta_dom_sf"/>
</dbReference>
<organism evidence="5 7">
    <name type="scientific">Klebsiella pasteurii</name>
    <dbReference type="NCBI Taxonomy" id="2587529"/>
    <lineage>
        <taxon>Bacteria</taxon>
        <taxon>Pseudomonadati</taxon>
        <taxon>Pseudomonadota</taxon>
        <taxon>Gammaproteobacteria</taxon>
        <taxon>Enterobacterales</taxon>
        <taxon>Enterobacteriaceae</taxon>
        <taxon>Klebsiella/Raoultella group</taxon>
        <taxon>Klebsiella</taxon>
    </lineage>
</organism>
<feature type="domain" description="Autotransporter" evidence="3">
    <location>
        <begin position="363"/>
        <end position="640"/>
    </location>
</feature>
<dbReference type="Proteomes" id="UP001221816">
    <property type="component" value="Unassembled WGS sequence"/>
</dbReference>
<dbReference type="Pfam" id="PF03797">
    <property type="entry name" value="Autotransporter"/>
    <property type="match status" value="1"/>
</dbReference>
<dbReference type="PROSITE" id="PS00383">
    <property type="entry name" value="TYR_PHOSPHATASE_1"/>
    <property type="match status" value="1"/>
</dbReference>
<evidence type="ECO:0000313" key="4">
    <source>
        <dbReference type="EMBL" id="MDC0693697.1"/>
    </source>
</evidence>
<protein>
    <submittedName>
        <fullName evidence="5">Tyrosine-protein phosphatase</fullName>
    </submittedName>
</protein>
<dbReference type="PANTHER" id="PTHR31126">
    <property type="entry name" value="TYROSINE-PROTEIN PHOSPHATASE"/>
    <property type="match status" value="1"/>
</dbReference>
<gene>
    <name evidence="4" type="ORF">PIK62_13860</name>
    <name evidence="5" type="ORF">RYZ49_07365</name>
</gene>
<comment type="caution">
    <text evidence="5">The sequence shown here is derived from an EMBL/GenBank/DDBJ whole genome shotgun (WGS) entry which is preliminary data.</text>
</comment>
<dbReference type="EMBL" id="JAWPBP010000004">
    <property type="protein sequence ID" value="MDW2715629.1"/>
    <property type="molecule type" value="Genomic_DNA"/>
</dbReference>
<dbReference type="InterPro" id="IPR005546">
    <property type="entry name" value="Autotransporte_beta"/>
</dbReference>
<evidence type="ECO:0000256" key="2">
    <source>
        <dbReference type="SAM" id="SignalP"/>
    </source>
</evidence>
<dbReference type="SUPFAM" id="SSF52799">
    <property type="entry name" value="(Phosphotyrosine protein) phosphatases II"/>
    <property type="match status" value="1"/>
</dbReference>
<dbReference type="InterPro" id="IPR029021">
    <property type="entry name" value="Prot-tyrosine_phosphatase-like"/>
</dbReference>
<dbReference type="InterPro" id="IPR026893">
    <property type="entry name" value="Tyr/Ser_Pase_IphP-type"/>
</dbReference>
<dbReference type="AlphaFoldDB" id="A0ABD5HAG2"/>
<sequence>MLIRYIPVSLSLVAAAVSGVLYAAPINTPVLATMDNFRDIAGTTTVYTTSRDGTLRTGVFYRSNALALSSADQATLSTLGISDVYDLRTASEIASSPDVMPDGARYTHIDIIGNTASGSNITSITFSSAAEAKAMMQQTNVSFVSDAGMRARFTTLFNDLASADGAALFHCTAGKDRTGWTAAMLLSIAGVDEGTIMENYLATNDYTRQRVEATLAMMPPAMAAIYEPLLGVDASYLQAGLDEISREYGSVDNYLKQGLGLSQETLYVLRGKMVQYGQLPGQSELRGNSAQGAALLNALQNSGLAGRYTDYNYYLQSAIDAGTLGGVETQVGGQIYADAASYLLRSGSRLDRALTPNIDSRQLRDGEGKLWLTGLSGYLGTDGSARAASSNEHTTGSLLGYTWRFNAQLSGYGTLGYSWGSLGSASADADANTTLLGFGGRYAFEDLNRGLFAAADLNAGWIDYSSTRRLNSGLGTATGDTHGQLVGGTLRLGYVSPLDFASVEYAIGTRLTHLRMDAFRESGSELALNVDRVSENNASGIANVSIAFHSQNGGGWRFTPAINIGYEHSFSGPSVRTQGQVYHYEVVQNAAFDSRDMVNAGASLSITHGALSLNLGGQADVASGGDSHGYSGSLSVGYAF</sequence>
<proteinExistence type="inferred from homology"/>
<comment type="similarity">
    <text evidence="1">Belongs to the protein-tyrosine phosphatase family.</text>
</comment>
<evidence type="ECO:0000256" key="1">
    <source>
        <dbReference type="ARBA" id="ARBA00009580"/>
    </source>
</evidence>
<dbReference type="Proteomes" id="UP001287436">
    <property type="component" value="Unassembled WGS sequence"/>
</dbReference>
<feature type="signal peptide" evidence="2">
    <location>
        <begin position="1"/>
        <end position="23"/>
    </location>
</feature>
<dbReference type="PANTHER" id="PTHR31126:SF1">
    <property type="entry name" value="TYROSINE SPECIFIC PROTEIN PHOSPHATASES DOMAIN-CONTAINING PROTEIN"/>
    <property type="match status" value="1"/>
</dbReference>
<evidence type="ECO:0000259" key="3">
    <source>
        <dbReference type="PROSITE" id="PS51208"/>
    </source>
</evidence>
<evidence type="ECO:0000313" key="7">
    <source>
        <dbReference type="Proteomes" id="UP001287436"/>
    </source>
</evidence>
<accession>A0ABD5HAG2</accession>
<feature type="chain" id="PRO_5044726204" evidence="2">
    <location>
        <begin position="24"/>
        <end position="640"/>
    </location>
</feature>
<dbReference type="EMBL" id="JAQNDI010000007">
    <property type="protein sequence ID" value="MDC0693697.1"/>
    <property type="molecule type" value="Genomic_DNA"/>
</dbReference>
<name>A0ABD5HAG2_9ENTR</name>
<dbReference type="Gene3D" id="2.40.128.130">
    <property type="entry name" value="Autotransporter beta-domain"/>
    <property type="match status" value="1"/>
</dbReference>
<reference evidence="5 7" key="2">
    <citation type="submission" date="2023-10" db="EMBL/GenBank/DDBJ databases">
        <title>Fecal carriage and genetic characteristics of carbapenem-resistant Enterobacterales among healthy adults from four provinces of China.</title>
        <authorList>
            <person name="Li Y."/>
            <person name="Zhang R."/>
        </authorList>
    </citation>
    <scope>NUCLEOTIDE SEQUENCE [LARGE SCALE GENOMIC DNA]</scope>
    <source>
        <strain evidence="5 7">HN-157</strain>
    </source>
</reference>
<evidence type="ECO:0000313" key="6">
    <source>
        <dbReference type="Proteomes" id="UP001221816"/>
    </source>
</evidence>
<reference evidence="4 6" key="1">
    <citation type="submission" date="2023-01" db="EMBL/GenBank/DDBJ databases">
        <authorList>
            <person name="Dale J."/>
        </authorList>
    </citation>
    <scope>NUCLEOTIDE SEQUENCE [LARGE SCALE GENOMIC DNA]</scope>
    <source>
        <strain evidence="4 6">2022EL-01098</strain>
    </source>
</reference>
<evidence type="ECO:0000313" key="5">
    <source>
        <dbReference type="EMBL" id="MDW2715629.1"/>
    </source>
</evidence>
<dbReference type="Pfam" id="PF13350">
    <property type="entry name" value="Y_phosphatase3"/>
    <property type="match status" value="1"/>
</dbReference>
<dbReference type="PROSITE" id="PS51208">
    <property type="entry name" value="AUTOTRANSPORTER"/>
    <property type="match status" value="1"/>
</dbReference>
<keyword evidence="2" id="KW-0732">Signal</keyword>
<dbReference type="SMART" id="SM00869">
    <property type="entry name" value="Autotransporter"/>
    <property type="match status" value="1"/>
</dbReference>